<dbReference type="Pfam" id="PF01112">
    <property type="entry name" value="Asparaginase_2"/>
    <property type="match status" value="1"/>
</dbReference>
<gene>
    <name evidence="8" type="ORF">PACLA_8A086326</name>
</gene>
<accession>A0A6S7JCS8</accession>
<sequence length="340" mass="36322">MAESQQAEDTQQPTPTTGSQAKEGKPSPCIIVQGGGYCAKISEHHLAKEYEQVTKKSAKDGYTILMNGGSAVDAVEAAVRVFEDSEYFNAGRGSSLNCFGEVECDAMIMDGHEMKTGAVMTVGRFLNPVSLSRKVMDESKHCALSAEGALEFARMINFPFCNPRELKGKNPNQNINVSNPEYDDFKKNRYMGEAVLETGDTVSAVAMDVNGHLACATSSGGIAGKLKGRVGDVPLVGCGGYANEYGAATTTGDGECIMKMTLARDVVYNMESGKDAQVSAEEALNRMKTRVNGNGGVIAINKDGKFGKACNTTDMVWASVEERKLEFGMNPAEILGTEQV</sequence>
<evidence type="ECO:0000313" key="8">
    <source>
        <dbReference type="EMBL" id="CAB4030105.1"/>
    </source>
</evidence>
<dbReference type="GO" id="GO:0033345">
    <property type="term" value="P:L-asparagine catabolic process via L-aspartate"/>
    <property type="evidence" value="ECO:0007669"/>
    <property type="project" value="TreeGrafter"/>
</dbReference>
<keyword evidence="3" id="KW-0645">Protease</keyword>
<dbReference type="CDD" id="cd04702">
    <property type="entry name" value="ASRGL1_like"/>
    <property type="match status" value="1"/>
</dbReference>
<comment type="catalytic activity">
    <reaction evidence="1">
        <text>Cleavage of a beta-linked Asp residue from the N-terminus of a polypeptide.</text>
        <dbReference type="EC" id="3.4.19.5"/>
    </reaction>
</comment>
<dbReference type="AlphaFoldDB" id="A0A6S7JCS8"/>
<protein>
    <submittedName>
        <fullName evidence="8">Isoaspartyl peptidase L-asparaginase-like</fullName>
    </submittedName>
</protein>
<name>A0A6S7JCS8_PARCT</name>
<evidence type="ECO:0000256" key="1">
    <source>
        <dbReference type="ARBA" id="ARBA00000306"/>
    </source>
</evidence>
<dbReference type="PANTHER" id="PTHR10188">
    <property type="entry name" value="L-ASPARAGINASE"/>
    <property type="match status" value="1"/>
</dbReference>
<dbReference type="Gene3D" id="3.60.20.30">
    <property type="entry name" value="(Glycosyl)asparaginase"/>
    <property type="match status" value="1"/>
</dbReference>
<dbReference type="FunFam" id="3.60.20.30:FF:000001">
    <property type="entry name" value="Isoaspartyl peptidase/L-asparaginase"/>
    <property type="match status" value="1"/>
</dbReference>
<dbReference type="GO" id="GO:0008798">
    <property type="term" value="F:beta-aspartyl-peptidase activity"/>
    <property type="evidence" value="ECO:0007669"/>
    <property type="project" value="UniProtKB-EC"/>
</dbReference>
<evidence type="ECO:0000256" key="7">
    <source>
        <dbReference type="SAM" id="MobiDB-lite"/>
    </source>
</evidence>
<dbReference type="GO" id="GO:0004067">
    <property type="term" value="F:asparaginase activity"/>
    <property type="evidence" value="ECO:0007669"/>
    <property type="project" value="UniProtKB-EC"/>
</dbReference>
<evidence type="ECO:0000256" key="2">
    <source>
        <dbReference type="ARBA" id="ARBA00010872"/>
    </source>
</evidence>
<keyword evidence="4" id="KW-0378">Hydrolase</keyword>
<dbReference type="GO" id="GO:0006508">
    <property type="term" value="P:proteolysis"/>
    <property type="evidence" value="ECO:0007669"/>
    <property type="project" value="UniProtKB-KW"/>
</dbReference>
<feature type="non-terminal residue" evidence="8">
    <location>
        <position position="340"/>
    </location>
</feature>
<dbReference type="GO" id="GO:0005737">
    <property type="term" value="C:cytoplasm"/>
    <property type="evidence" value="ECO:0007669"/>
    <property type="project" value="TreeGrafter"/>
</dbReference>
<dbReference type="Proteomes" id="UP001152795">
    <property type="component" value="Unassembled WGS sequence"/>
</dbReference>
<evidence type="ECO:0000256" key="6">
    <source>
        <dbReference type="ARBA" id="ARBA00049366"/>
    </source>
</evidence>
<evidence type="ECO:0000256" key="4">
    <source>
        <dbReference type="ARBA" id="ARBA00022801"/>
    </source>
</evidence>
<comment type="catalytic activity">
    <reaction evidence="6">
        <text>L-asparagine + H2O = L-aspartate + NH4(+)</text>
        <dbReference type="Rhea" id="RHEA:21016"/>
        <dbReference type="ChEBI" id="CHEBI:15377"/>
        <dbReference type="ChEBI" id="CHEBI:28938"/>
        <dbReference type="ChEBI" id="CHEBI:29991"/>
        <dbReference type="ChEBI" id="CHEBI:58048"/>
        <dbReference type="EC" id="3.5.1.1"/>
    </reaction>
</comment>
<dbReference type="InterPro" id="IPR029055">
    <property type="entry name" value="Ntn_hydrolases_N"/>
</dbReference>
<keyword evidence="5" id="KW-0068">Autocatalytic cleavage</keyword>
<evidence type="ECO:0000256" key="3">
    <source>
        <dbReference type="ARBA" id="ARBA00022670"/>
    </source>
</evidence>
<dbReference type="EMBL" id="CACRXK020016626">
    <property type="protein sequence ID" value="CAB4030105.1"/>
    <property type="molecule type" value="Genomic_DNA"/>
</dbReference>
<dbReference type="InterPro" id="IPR000246">
    <property type="entry name" value="Peptidase_T2"/>
</dbReference>
<evidence type="ECO:0000256" key="5">
    <source>
        <dbReference type="ARBA" id="ARBA00022813"/>
    </source>
</evidence>
<dbReference type="InterPro" id="IPR033844">
    <property type="entry name" value="ASRGL1_meta"/>
</dbReference>
<comment type="caution">
    <text evidence="8">The sequence shown here is derived from an EMBL/GenBank/DDBJ whole genome shotgun (WGS) entry which is preliminary data.</text>
</comment>
<feature type="region of interest" description="Disordered" evidence="7">
    <location>
        <begin position="1"/>
        <end position="26"/>
    </location>
</feature>
<evidence type="ECO:0000313" key="9">
    <source>
        <dbReference type="Proteomes" id="UP001152795"/>
    </source>
</evidence>
<comment type="similarity">
    <text evidence="2">Belongs to the Ntn-hydrolase family.</text>
</comment>
<feature type="compositionally biased region" description="Polar residues" evidence="7">
    <location>
        <begin position="1"/>
        <end position="20"/>
    </location>
</feature>
<organism evidence="8 9">
    <name type="scientific">Paramuricea clavata</name>
    <name type="common">Red gorgonian</name>
    <name type="synonym">Violescent sea-whip</name>
    <dbReference type="NCBI Taxonomy" id="317549"/>
    <lineage>
        <taxon>Eukaryota</taxon>
        <taxon>Metazoa</taxon>
        <taxon>Cnidaria</taxon>
        <taxon>Anthozoa</taxon>
        <taxon>Octocorallia</taxon>
        <taxon>Malacalcyonacea</taxon>
        <taxon>Plexauridae</taxon>
        <taxon>Paramuricea</taxon>
    </lineage>
</organism>
<keyword evidence="9" id="KW-1185">Reference proteome</keyword>
<proteinExistence type="inferred from homology"/>
<reference evidence="8" key="1">
    <citation type="submission" date="2020-04" db="EMBL/GenBank/DDBJ databases">
        <authorList>
            <person name="Alioto T."/>
            <person name="Alioto T."/>
            <person name="Gomez Garrido J."/>
        </authorList>
    </citation>
    <scope>NUCLEOTIDE SEQUENCE</scope>
    <source>
        <strain evidence="8">A484AB</strain>
    </source>
</reference>
<dbReference type="PANTHER" id="PTHR10188:SF43">
    <property type="entry name" value="ASPARAGINASE (EUROFUNG)"/>
    <property type="match status" value="1"/>
</dbReference>
<dbReference type="OrthoDB" id="2262349at2759"/>
<dbReference type="SUPFAM" id="SSF56235">
    <property type="entry name" value="N-terminal nucleophile aminohydrolases (Ntn hydrolases)"/>
    <property type="match status" value="1"/>
</dbReference>